<name>A0ABS2PFZ5_9BACL</name>
<accession>A0ABS2PFZ5</accession>
<feature type="transmembrane region" description="Helical" evidence="2">
    <location>
        <begin position="6"/>
        <end position="24"/>
    </location>
</feature>
<organism evidence="3 4">
    <name type="scientific">Geomicrobium sediminis</name>
    <dbReference type="NCBI Taxonomy" id="1347788"/>
    <lineage>
        <taxon>Bacteria</taxon>
        <taxon>Bacillati</taxon>
        <taxon>Bacillota</taxon>
        <taxon>Bacilli</taxon>
        <taxon>Bacillales</taxon>
        <taxon>Geomicrobium</taxon>
    </lineage>
</organism>
<dbReference type="EMBL" id="JAFBEC010000009">
    <property type="protein sequence ID" value="MBM7634021.1"/>
    <property type="molecule type" value="Genomic_DNA"/>
</dbReference>
<evidence type="ECO:0000313" key="4">
    <source>
        <dbReference type="Proteomes" id="UP000741863"/>
    </source>
</evidence>
<reference evidence="3 4" key="1">
    <citation type="submission" date="2021-01" db="EMBL/GenBank/DDBJ databases">
        <title>Genomic Encyclopedia of Type Strains, Phase IV (KMG-IV): sequencing the most valuable type-strain genomes for metagenomic binning, comparative biology and taxonomic classification.</title>
        <authorList>
            <person name="Goeker M."/>
        </authorList>
    </citation>
    <scope>NUCLEOTIDE SEQUENCE [LARGE SCALE GENOMIC DNA]</scope>
    <source>
        <strain evidence="3 4">DSM 25540</strain>
    </source>
</reference>
<keyword evidence="2" id="KW-0812">Transmembrane</keyword>
<proteinExistence type="predicted"/>
<keyword evidence="2" id="KW-0472">Membrane</keyword>
<evidence type="ECO:0000256" key="2">
    <source>
        <dbReference type="SAM" id="Phobius"/>
    </source>
</evidence>
<sequence length="288" mass="32325">MKIKTWVTIGITYVALVIAGYSVITGENPLQSGDMDHEGHVEQSSQTEGSEDHGAHEDQDITQEDDHMNDHQHQGVESEIQTEVTYDNERIQIDLMDDEGNAPELEVTHEKEMHLIVVSEDLETFIHHHPEKESEGTFYVDTSLDHGRYKAFVDIQPKDKDYVIEANDLVVGDHPTTEEAALTVDTSMTKERSDKTVTLNASGLEVGEEATLAFDLHGEEPQPYLGALGHVVILDEAAENFIHVHPVSENETVFETHFAEPGLYKVWVEFDFSDQDVVAFPFVIEVQS</sequence>
<evidence type="ECO:0000313" key="3">
    <source>
        <dbReference type="EMBL" id="MBM7634021.1"/>
    </source>
</evidence>
<keyword evidence="4" id="KW-1185">Reference proteome</keyword>
<gene>
    <name evidence="3" type="ORF">JOD17_003121</name>
</gene>
<feature type="region of interest" description="Disordered" evidence="1">
    <location>
        <begin position="30"/>
        <end position="57"/>
    </location>
</feature>
<protein>
    <recommendedName>
        <fullName evidence="5">Secreted protein</fullName>
    </recommendedName>
</protein>
<keyword evidence="2" id="KW-1133">Transmembrane helix</keyword>
<evidence type="ECO:0008006" key="5">
    <source>
        <dbReference type="Google" id="ProtNLM"/>
    </source>
</evidence>
<dbReference type="Proteomes" id="UP000741863">
    <property type="component" value="Unassembled WGS sequence"/>
</dbReference>
<evidence type="ECO:0000256" key="1">
    <source>
        <dbReference type="SAM" id="MobiDB-lite"/>
    </source>
</evidence>
<dbReference type="RefSeq" id="WP_239575604.1">
    <property type="nucleotide sequence ID" value="NZ_JAFBEC010000009.1"/>
</dbReference>
<comment type="caution">
    <text evidence="3">The sequence shown here is derived from an EMBL/GenBank/DDBJ whole genome shotgun (WGS) entry which is preliminary data.</text>
</comment>